<dbReference type="InterPro" id="IPR057670">
    <property type="entry name" value="SH3_retrovirus"/>
</dbReference>
<dbReference type="Pfam" id="PF25597">
    <property type="entry name" value="SH3_retrovirus"/>
    <property type="match status" value="1"/>
</dbReference>
<organism evidence="18 19">
    <name type="scientific">Austropuccinia psidii MF-1</name>
    <dbReference type="NCBI Taxonomy" id="1389203"/>
    <lineage>
        <taxon>Eukaryota</taxon>
        <taxon>Fungi</taxon>
        <taxon>Dikarya</taxon>
        <taxon>Basidiomycota</taxon>
        <taxon>Pucciniomycotina</taxon>
        <taxon>Pucciniomycetes</taxon>
        <taxon>Pucciniales</taxon>
        <taxon>Sphaerophragmiaceae</taxon>
        <taxon>Austropuccinia</taxon>
    </lineage>
</organism>
<dbReference type="InterPro" id="IPR013103">
    <property type="entry name" value="RVT_2"/>
</dbReference>
<evidence type="ECO:0000259" key="17">
    <source>
        <dbReference type="PROSITE" id="PS50994"/>
    </source>
</evidence>
<evidence type="ECO:0000256" key="2">
    <source>
        <dbReference type="ARBA" id="ARBA00022695"/>
    </source>
</evidence>
<dbReference type="GO" id="GO:0003887">
    <property type="term" value="F:DNA-directed DNA polymerase activity"/>
    <property type="evidence" value="ECO:0007669"/>
    <property type="project" value="UniProtKB-KW"/>
</dbReference>
<gene>
    <name evidence="18" type="ORF">O181_030695</name>
</gene>
<dbReference type="PANTHER" id="PTHR42648:SF11">
    <property type="entry name" value="TRANSPOSON TY4-P GAG-POL POLYPROTEIN"/>
    <property type="match status" value="1"/>
</dbReference>
<evidence type="ECO:0000256" key="7">
    <source>
        <dbReference type="ARBA" id="ARBA00022842"/>
    </source>
</evidence>
<dbReference type="GO" id="GO:0032196">
    <property type="term" value="P:transposition"/>
    <property type="evidence" value="ECO:0007669"/>
    <property type="project" value="UniProtKB-KW"/>
</dbReference>
<reference evidence="18" key="1">
    <citation type="submission" date="2021-03" db="EMBL/GenBank/DDBJ databases">
        <title>Draft genome sequence of rust myrtle Austropuccinia psidii MF-1, a brazilian biotype.</title>
        <authorList>
            <person name="Quecine M.C."/>
            <person name="Pachon D.M.R."/>
            <person name="Bonatelli M.L."/>
            <person name="Correr F.H."/>
            <person name="Franceschini L.M."/>
            <person name="Leite T.F."/>
            <person name="Margarido G.R.A."/>
            <person name="Almeida C.A."/>
            <person name="Ferrarezi J.A."/>
            <person name="Labate C.A."/>
        </authorList>
    </citation>
    <scope>NUCLEOTIDE SEQUENCE</scope>
    <source>
        <strain evidence="18">MF-1</strain>
    </source>
</reference>
<dbReference type="InterPro" id="IPR001584">
    <property type="entry name" value="Integrase_cat-core"/>
</dbReference>
<dbReference type="GO" id="GO:0015074">
    <property type="term" value="P:DNA integration"/>
    <property type="evidence" value="ECO:0007669"/>
    <property type="project" value="UniProtKB-KW"/>
</dbReference>
<keyword evidence="11" id="KW-0239">DNA-directed DNA polymerase</keyword>
<dbReference type="Gene3D" id="3.30.420.10">
    <property type="entry name" value="Ribonuclease H-like superfamily/Ribonuclease H"/>
    <property type="match status" value="1"/>
</dbReference>
<keyword evidence="12" id="KW-0233">DNA recombination</keyword>
<keyword evidence="11" id="KW-0808">Transferase</keyword>
<proteinExistence type="predicted"/>
<evidence type="ECO:0000313" key="18">
    <source>
        <dbReference type="EMBL" id="MBW0490980.1"/>
    </source>
</evidence>
<dbReference type="InterPro" id="IPR039537">
    <property type="entry name" value="Retrotran_Ty1/copia-like"/>
</dbReference>
<feature type="non-terminal residue" evidence="18">
    <location>
        <position position="1"/>
    </location>
</feature>
<dbReference type="GO" id="GO:0005634">
    <property type="term" value="C:nucleus"/>
    <property type="evidence" value="ECO:0007669"/>
    <property type="project" value="UniProtKB-ARBA"/>
</dbReference>
<dbReference type="SUPFAM" id="SSF53098">
    <property type="entry name" value="Ribonuclease H-like"/>
    <property type="match status" value="1"/>
</dbReference>
<dbReference type="GO" id="GO:0006310">
    <property type="term" value="P:DNA recombination"/>
    <property type="evidence" value="ECO:0007669"/>
    <property type="project" value="UniProtKB-KW"/>
</dbReference>
<keyword evidence="8" id="KW-0694">RNA-binding</keyword>
<dbReference type="Pfam" id="PF07727">
    <property type="entry name" value="RVT_2"/>
    <property type="match status" value="1"/>
</dbReference>
<evidence type="ECO:0000256" key="10">
    <source>
        <dbReference type="ARBA" id="ARBA00022918"/>
    </source>
</evidence>
<dbReference type="GO" id="GO:0046872">
    <property type="term" value="F:metal ion binding"/>
    <property type="evidence" value="ECO:0007669"/>
    <property type="project" value="UniProtKB-KW"/>
</dbReference>
<dbReference type="InterPro" id="IPR043502">
    <property type="entry name" value="DNA/RNA_pol_sf"/>
</dbReference>
<protein>
    <recommendedName>
        <fullName evidence="17">Integrase catalytic domain-containing protein</fullName>
    </recommendedName>
</protein>
<dbReference type="GO" id="GO:0003964">
    <property type="term" value="F:RNA-directed DNA polymerase activity"/>
    <property type="evidence" value="ECO:0007669"/>
    <property type="project" value="UniProtKB-KW"/>
</dbReference>
<dbReference type="GO" id="GO:0016787">
    <property type="term" value="F:hydrolase activity"/>
    <property type="evidence" value="ECO:0007669"/>
    <property type="project" value="UniProtKB-KW"/>
</dbReference>
<comment type="catalytic activity">
    <reaction evidence="14">
        <text>DNA(n) + a 2'-deoxyribonucleoside 5'-triphosphate = DNA(n+1) + diphosphate</text>
        <dbReference type="Rhea" id="RHEA:22508"/>
        <dbReference type="Rhea" id="RHEA-COMP:17339"/>
        <dbReference type="Rhea" id="RHEA-COMP:17340"/>
        <dbReference type="ChEBI" id="CHEBI:33019"/>
        <dbReference type="ChEBI" id="CHEBI:61560"/>
        <dbReference type="ChEBI" id="CHEBI:173112"/>
        <dbReference type="EC" id="2.7.7.49"/>
    </reaction>
</comment>
<keyword evidence="9" id="KW-0229">DNA integration</keyword>
<keyword evidence="1" id="KW-0815">Transposition</keyword>
<keyword evidence="19" id="KW-1185">Reference proteome</keyword>
<evidence type="ECO:0000256" key="13">
    <source>
        <dbReference type="ARBA" id="ARBA00023268"/>
    </source>
</evidence>
<dbReference type="InterPro" id="IPR036397">
    <property type="entry name" value="RNaseH_sf"/>
</dbReference>
<name>A0A9Q3CWM9_9BASI</name>
<keyword evidence="6" id="KW-0378">Hydrolase</keyword>
<dbReference type="GO" id="GO:0004519">
    <property type="term" value="F:endonuclease activity"/>
    <property type="evidence" value="ECO:0007669"/>
    <property type="project" value="UniProtKB-KW"/>
</dbReference>
<evidence type="ECO:0000256" key="16">
    <source>
        <dbReference type="SAM" id="MobiDB-lite"/>
    </source>
</evidence>
<evidence type="ECO:0000256" key="4">
    <source>
        <dbReference type="ARBA" id="ARBA00022723"/>
    </source>
</evidence>
<evidence type="ECO:0000256" key="15">
    <source>
        <dbReference type="ARBA" id="ARBA00049244"/>
    </source>
</evidence>
<accession>A0A9Q3CWM9</accession>
<sequence>MGNLTESSSNPPWHLRLGNPRNQVLKSLGLQPIDDNSCDTCTRGKMTALPFKGHFVEVTKPLDCLHLDIVGPISPPSKSGHRYFLTIVNQYTSFKIIGFLKNKSEVFDEFVSQKTLIENAQDRKIKRILTDGGGEFVNNQFKSLATQSGFIHSVSPLYTPEHNGFAERANQTILDKARCLLLTSNLPNCYWAEAVNTATYIANSIPTPSRNNQSPHLLWTGVAPKNRMIRTFGWKVIFHVPRNLRNWKLAPTGEIGILLGITNESAYHILKISNNKVYISRHVTFFENNFPTLNNCKESNNMIPNTSWNGFFEEEDKSYDCLEEVEEQASISEAHSEEESVFTNPGNERPGSPPRKRIKVIGPKHPTLINLDIREANILPYPRRPTTHLTHPDPGTFNEALKLEESDTWMSAITKELNNMKELDRDEKQQTHEYKARLCAQGFSQTHGIDFSKTFEPTGLRFEQLDIKSAFLNAPLEDEVYLSIPQVLDRDKKKVCLKLKKAIYGLRQAPLAWYRHLSTWLINWGFKVSKADSSVFYRDGNKPIWLFVHVDNIGVFGKHLTKFKTEIKEEFSTKILGLADLILGIKITHEENSITLSQQHYIDSLLDLYGMTNCKPVATALMPNTHLEAASDEDKVNFSALNVNYPSAIGSLSYLSTATRPNLSFAVSALSQFLELPEPPTAYSDADWGNCRVSRRSVTGYLVTIHDNLVIWKTRKQPTVSLSSAEAKYEFLTDLSWKLTWFRQFCKEIGIYTENKPIIVHEDNQSCIDTANGNCNTNSRHMKHVDIQLHF</sequence>
<comment type="catalytic activity">
    <reaction evidence="15">
        <text>DNA(n) + a 2'-deoxyribonucleoside 5'-triphosphate = DNA(n+1) + diphosphate</text>
        <dbReference type="Rhea" id="RHEA:22508"/>
        <dbReference type="Rhea" id="RHEA-COMP:17339"/>
        <dbReference type="Rhea" id="RHEA-COMP:17340"/>
        <dbReference type="ChEBI" id="CHEBI:33019"/>
        <dbReference type="ChEBI" id="CHEBI:61560"/>
        <dbReference type="ChEBI" id="CHEBI:173112"/>
        <dbReference type="EC" id="2.7.7.7"/>
    </reaction>
</comment>
<evidence type="ECO:0000256" key="12">
    <source>
        <dbReference type="ARBA" id="ARBA00023172"/>
    </source>
</evidence>
<dbReference type="AlphaFoldDB" id="A0A9Q3CWM9"/>
<dbReference type="PROSITE" id="PS50994">
    <property type="entry name" value="INTEGRASE"/>
    <property type="match status" value="1"/>
</dbReference>
<keyword evidence="3" id="KW-0540">Nuclease</keyword>
<keyword evidence="10" id="KW-0695">RNA-directed DNA polymerase</keyword>
<evidence type="ECO:0000256" key="3">
    <source>
        <dbReference type="ARBA" id="ARBA00022722"/>
    </source>
</evidence>
<dbReference type="GO" id="GO:0003723">
    <property type="term" value="F:RNA binding"/>
    <property type="evidence" value="ECO:0007669"/>
    <property type="project" value="UniProtKB-KW"/>
</dbReference>
<keyword evidence="2" id="KW-0548">Nucleotidyltransferase</keyword>
<dbReference type="SUPFAM" id="SSF56672">
    <property type="entry name" value="DNA/RNA polymerases"/>
    <property type="match status" value="1"/>
</dbReference>
<evidence type="ECO:0000256" key="1">
    <source>
        <dbReference type="ARBA" id="ARBA00022578"/>
    </source>
</evidence>
<dbReference type="PANTHER" id="PTHR42648">
    <property type="entry name" value="TRANSPOSASE, PUTATIVE-RELATED"/>
    <property type="match status" value="1"/>
</dbReference>
<dbReference type="CDD" id="cd09272">
    <property type="entry name" value="RNase_HI_RT_Ty1"/>
    <property type="match status" value="1"/>
</dbReference>
<evidence type="ECO:0000313" key="19">
    <source>
        <dbReference type="Proteomes" id="UP000765509"/>
    </source>
</evidence>
<evidence type="ECO:0000256" key="5">
    <source>
        <dbReference type="ARBA" id="ARBA00022759"/>
    </source>
</evidence>
<evidence type="ECO:0000256" key="8">
    <source>
        <dbReference type="ARBA" id="ARBA00022884"/>
    </source>
</evidence>
<keyword evidence="5" id="KW-0255">Endonuclease</keyword>
<feature type="domain" description="Integrase catalytic" evidence="17">
    <location>
        <begin position="57"/>
        <end position="223"/>
    </location>
</feature>
<evidence type="ECO:0000256" key="9">
    <source>
        <dbReference type="ARBA" id="ARBA00022908"/>
    </source>
</evidence>
<evidence type="ECO:0000256" key="11">
    <source>
        <dbReference type="ARBA" id="ARBA00022932"/>
    </source>
</evidence>
<dbReference type="OrthoDB" id="7691805at2759"/>
<evidence type="ECO:0000256" key="6">
    <source>
        <dbReference type="ARBA" id="ARBA00022801"/>
    </source>
</evidence>
<dbReference type="EMBL" id="AVOT02010853">
    <property type="protein sequence ID" value="MBW0490980.1"/>
    <property type="molecule type" value="Genomic_DNA"/>
</dbReference>
<comment type="caution">
    <text evidence="18">The sequence shown here is derived from an EMBL/GenBank/DDBJ whole genome shotgun (WGS) entry which is preliminary data.</text>
</comment>
<keyword evidence="4" id="KW-0479">Metal-binding</keyword>
<dbReference type="InterPro" id="IPR012337">
    <property type="entry name" value="RNaseH-like_sf"/>
</dbReference>
<keyword evidence="7" id="KW-0460">Magnesium</keyword>
<keyword evidence="13" id="KW-0511">Multifunctional enzyme</keyword>
<dbReference type="Proteomes" id="UP000765509">
    <property type="component" value="Unassembled WGS sequence"/>
</dbReference>
<feature type="region of interest" description="Disordered" evidence="16">
    <location>
        <begin position="330"/>
        <end position="360"/>
    </location>
</feature>
<evidence type="ECO:0000256" key="14">
    <source>
        <dbReference type="ARBA" id="ARBA00048173"/>
    </source>
</evidence>